<evidence type="ECO:0000259" key="1">
    <source>
        <dbReference type="Pfam" id="PF00905"/>
    </source>
</evidence>
<dbReference type="InterPro" id="IPR012338">
    <property type="entry name" value="Beta-lactam/transpept-like"/>
</dbReference>
<dbReference type="InterPro" id="IPR050515">
    <property type="entry name" value="Beta-lactam/transpept"/>
</dbReference>
<dbReference type="EMBL" id="FYEZ01000001">
    <property type="protein sequence ID" value="SNC65146.1"/>
    <property type="molecule type" value="Genomic_DNA"/>
</dbReference>
<dbReference type="Gene3D" id="3.90.1310.10">
    <property type="entry name" value="Penicillin-binding protein 2a (Domain 2)"/>
    <property type="match status" value="1"/>
</dbReference>
<dbReference type="Gene3D" id="3.40.710.10">
    <property type="entry name" value="DD-peptidase/beta-lactamase superfamily"/>
    <property type="match status" value="1"/>
</dbReference>
<gene>
    <name evidence="3" type="ORF">SAMN05445756_1261</name>
</gene>
<evidence type="ECO:0000313" key="4">
    <source>
        <dbReference type="Proteomes" id="UP000198122"/>
    </source>
</evidence>
<dbReference type="GO" id="GO:0005886">
    <property type="term" value="C:plasma membrane"/>
    <property type="evidence" value="ECO:0007669"/>
    <property type="project" value="TreeGrafter"/>
</dbReference>
<organism evidence="3 4">
    <name type="scientific">Kytococcus aerolatus</name>
    <dbReference type="NCBI Taxonomy" id="592308"/>
    <lineage>
        <taxon>Bacteria</taxon>
        <taxon>Bacillati</taxon>
        <taxon>Actinomycetota</taxon>
        <taxon>Actinomycetes</taxon>
        <taxon>Micrococcales</taxon>
        <taxon>Kytococcaceae</taxon>
        <taxon>Kytococcus</taxon>
    </lineage>
</organism>
<dbReference type="Proteomes" id="UP000198122">
    <property type="component" value="Unassembled WGS sequence"/>
</dbReference>
<dbReference type="GO" id="GO:0071555">
    <property type="term" value="P:cell wall organization"/>
    <property type="evidence" value="ECO:0007669"/>
    <property type="project" value="TreeGrafter"/>
</dbReference>
<dbReference type="Pfam" id="PF00905">
    <property type="entry name" value="Transpeptidase"/>
    <property type="match status" value="1"/>
</dbReference>
<dbReference type="OrthoDB" id="9766847at2"/>
<evidence type="ECO:0000259" key="2">
    <source>
        <dbReference type="Pfam" id="PF21922"/>
    </source>
</evidence>
<sequence>MNRPVRSLAWVITLLLGSLLVAATWIQVVQAESLRERPDNRRTMLEEFGRQRGDILVDGEPLATSVPAEGDLPWLRTYPGGPGSAHVTGYFSMIYGSGGGLEGTESALLSGRDDSLFYRRLPDLFMGREPAGASIETTLHPGAQAAAEKALDGRRGAAVALDPRTGAILAMVSNPSYDPTRLTGNDLTAVQEAWTELNADPSQPLLNRALRGNGYPPGSVFKLVTAAAALEAGDHQPDTEVAAPHTYRLPNSSRELRNFGNKECTDDGSDTQSLADALRVSCNTAFARLGVELGAEQLSETASAFGFGQELSVPMSVTPSRFPQDPDDPQTALSALGQFEVRTTPLQVALLSAAIAREGQAMEPHLVDQVLDEDLDVISEHNPREMERAVSHETARELRDMMVGVVESGTGRAAAIEGVQVAGKTGTAEYDDADGRVHAWFTGFAPADDPQVAVAVVVEGVGRFATGETGTGGSVAAPVARSIMEEVVSR</sequence>
<feature type="domain" description="Penicillin-binding protein transpeptidase" evidence="1">
    <location>
        <begin position="156"/>
        <end position="485"/>
    </location>
</feature>
<accession>A0A212TH50</accession>
<dbReference type="InterPro" id="IPR001460">
    <property type="entry name" value="PCN-bd_Tpept"/>
</dbReference>
<evidence type="ECO:0000313" key="3">
    <source>
        <dbReference type="EMBL" id="SNC65146.1"/>
    </source>
</evidence>
<dbReference type="InterPro" id="IPR054120">
    <property type="entry name" value="PBPA_dimer"/>
</dbReference>
<dbReference type="AlphaFoldDB" id="A0A212TH50"/>
<dbReference type="PANTHER" id="PTHR30627">
    <property type="entry name" value="PEPTIDOGLYCAN D,D-TRANSPEPTIDASE"/>
    <property type="match status" value="1"/>
</dbReference>
<feature type="domain" description="Penicillin binding protein A dimerisation" evidence="2">
    <location>
        <begin position="52"/>
        <end position="135"/>
    </location>
</feature>
<dbReference type="RefSeq" id="WP_088818124.1">
    <property type="nucleotide sequence ID" value="NZ_FYEZ01000001.1"/>
</dbReference>
<keyword evidence="4" id="KW-1185">Reference proteome</keyword>
<name>A0A212TH50_9MICO</name>
<dbReference type="GO" id="GO:0071972">
    <property type="term" value="F:peptidoglycan L,D-transpeptidase activity"/>
    <property type="evidence" value="ECO:0007669"/>
    <property type="project" value="TreeGrafter"/>
</dbReference>
<dbReference type="SUPFAM" id="SSF56601">
    <property type="entry name" value="beta-lactamase/transpeptidase-like"/>
    <property type="match status" value="1"/>
</dbReference>
<dbReference type="Pfam" id="PF21922">
    <property type="entry name" value="PBP_dimer_2"/>
    <property type="match status" value="1"/>
</dbReference>
<dbReference type="PANTHER" id="PTHR30627:SF24">
    <property type="entry name" value="PENICILLIN-BINDING PROTEIN 4B"/>
    <property type="match status" value="1"/>
</dbReference>
<proteinExistence type="predicted"/>
<reference evidence="3 4" key="1">
    <citation type="submission" date="2017-06" db="EMBL/GenBank/DDBJ databases">
        <authorList>
            <person name="Kim H.J."/>
            <person name="Triplett B.A."/>
        </authorList>
    </citation>
    <scope>NUCLEOTIDE SEQUENCE [LARGE SCALE GENOMIC DNA]</scope>
    <source>
        <strain evidence="3 4">DSM 22179</strain>
    </source>
</reference>
<dbReference type="GO" id="GO:0008658">
    <property type="term" value="F:penicillin binding"/>
    <property type="evidence" value="ECO:0007669"/>
    <property type="project" value="InterPro"/>
</dbReference>
<protein>
    <submittedName>
        <fullName evidence="3">Cell elongation-specific peptidoglycan D,D-transpeptidase</fullName>
    </submittedName>
</protein>